<protein>
    <submittedName>
        <fullName evidence="1">L-2-amino-thiazoline-4-carboxylic acid hydrolase</fullName>
    </submittedName>
</protein>
<evidence type="ECO:0000313" key="1">
    <source>
        <dbReference type="EMBL" id="MDA5400375.1"/>
    </source>
</evidence>
<keyword evidence="1" id="KW-0378">Hydrolase</keyword>
<proteinExistence type="predicted"/>
<dbReference type="Pfam" id="PF14196">
    <property type="entry name" value="ATC_hydrolase"/>
    <property type="match status" value="1"/>
</dbReference>
<gene>
    <name evidence="1" type="ORF">OQ273_17495</name>
</gene>
<dbReference type="EMBL" id="JAPJZI010000001">
    <property type="protein sequence ID" value="MDA5400375.1"/>
    <property type="molecule type" value="Genomic_DNA"/>
</dbReference>
<organism evidence="1 2">
    <name type="scientific">Hoeflea prorocentri</name>
    <dbReference type="NCBI Taxonomy" id="1922333"/>
    <lineage>
        <taxon>Bacteria</taxon>
        <taxon>Pseudomonadati</taxon>
        <taxon>Pseudomonadota</taxon>
        <taxon>Alphaproteobacteria</taxon>
        <taxon>Hyphomicrobiales</taxon>
        <taxon>Rhizobiaceae</taxon>
        <taxon>Hoeflea</taxon>
    </lineage>
</organism>
<sequence>MSKSCTNALHASAVKDRGRIYLAVFRELSHRCGEAEAISVLQSASRAHGLEVGASLAHLAPRDFRGMLNTYFLGPDSATYSPQVNEISDTCLDVQFMTCPLKDGWLEMGCSDEEVCTLLKCATAFDDAVWEAAGFDYELESWAPGKPGCCRTRLRERPAQVTEDR</sequence>
<dbReference type="InterPro" id="IPR026002">
    <property type="entry name" value="ATC_hydrolase-like"/>
</dbReference>
<keyword evidence="2" id="KW-1185">Reference proteome</keyword>
<comment type="caution">
    <text evidence="1">The sequence shown here is derived from an EMBL/GenBank/DDBJ whole genome shotgun (WGS) entry which is preliminary data.</text>
</comment>
<dbReference type="RefSeq" id="WP_267991879.1">
    <property type="nucleotide sequence ID" value="NZ_JAPJZI010000001.1"/>
</dbReference>
<accession>A0A9X3ZJ94</accession>
<dbReference type="Proteomes" id="UP001151234">
    <property type="component" value="Unassembled WGS sequence"/>
</dbReference>
<evidence type="ECO:0000313" key="2">
    <source>
        <dbReference type="Proteomes" id="UP001151234"/>
    </source>
</evidence>
<name>A0A9X3ZJ94_9HYPH</name>
<dbReference type="GO" id="GO:0016787">
    <property type="term" value="F:hydrolase activity"/>
    <property type="evidence" value="ECO:0007669"/>
    <property type="project" value="UniProtKB-KW"/>
</dbReference>
<reference evidence="1" key="1">
    <citation type="submission" date="2022-11" db="EMBL/GenBank/DDBJ databases">
        <title>Draft genome sequence of Hoeflea poritis E7-10 and Hoeflea prorocentri PM5-8, separated from scleractinian coral Porites lutea and marine dinoflagellate.</title>
        <authorList>
            <person name="Zhang G."/>
            <person name="Wei Q."/>
            <person name="Cai L."/>
        </authorList>
    </citation>
    <scope>NUCLEOTIDE SEQUENCE</scope>
    <source>
        <strain evidence="1">PM5-8</strain>
    </source>
</reference>
<dbReference type="AlphaFoldDB" id="A0A9X3ZJ94"/>